<dbReference type="RefSeq" id="XP_020045866.1">
    <property type="nucleotide sequence ID" value="XM_020189771.1"/>
</dbReference>
<evidence type="ECO:0000259" key="7">
    <source>
        <dbReference type="Pfam" id="PF00149"/>
    </source>
</evidence>
<keyword evidence="6" id="KW-0732">Signal</keyword>
<gene>
    <name evidence="8" type="ORF">ASCRUDRAFT_23059</name>
</gene>
<evidence type="ECO:0000256" key="4">
    <source>
        <dbReference type="ARBA" id="ARBA00023136"/>
    </source>
</evidence>
<sequence>FHHIFFIWLLFFFTINYFESVQPYNYLKICQKWDYWDNWDNHKVVVIADPQIVDDHTYPDRPYLLQYITRIISDNYMRKNFKLLNQVLQPDSLIFLGDLFDGGREWFNDEKWFQEYTRYNSIFSKKYIERSANIYQNLPGNHDIGWDTTMNKTLNDRFQVFFGESNSLNLIGNHSIITLDTISLSNQQSQSGLNNNSLEFINHYLPSNPYFNNNNYPNILLTHVPFFRDPNKLKCNGPRESKNPFPLVNGIDFQTVLSYELSNQLLNQIKPDLILSGDDHDYCEITHTNPISGKKTKEITVKSFSMNMGIKYPAFQMLSLSNDLAQVDYPRAHQRETFQSNICLMDPPYTMLFSYITIFLSSIIYIFLISFFPAIFS</sequence>
<keyword evidence="3 5" id="KW-1133">Transmembrane helix</keyword>
<dbReference type="InterPro" id="IPR033308">
    <property type="entry name" value="PGAP5/Cdc1/Ted1"/>
</dbReference>
<keyword evidence="4 5" id="KW-0472">Membrane</keyword>
<dbReference type="Pfam" id="PF00149">
    <property type="entry name" value="Metallophos"/>
    <property type="match status" value="1"/>
</dbReference>
<feature type="non-terminal residue" evidence="8">
    <location>
        <position position="377"/>
    </location>
</feature>
<evidence type="ECO:0000256" key="1">
    <source>
        <dbReference type="ARBA" id="ARBA00004141"/>
    </source>
</evidence>
<feature type="signal peptide" evidence="6">
    <location>
        <begin position="1"/>
        <end position="20"/>
    </location>
</feature>
<dbReference type="GeneID" id="30963407"/>
<dbReference type="GO" id="GO:0006506">
    <property type="term" value="P:GPI anchor biosynthetic process"/>
    <property type="evidence" value="ECO:0007669"/>
    <property type="project" value="EnsemblFungi"/>
</dbReference>
<dbReference type="EMBL" id="KV454485">
    <property type="protein sequence ID" value="ODV59559.1"/>
    <property type="molecule type" value="Genomic_DNA"/>
</dbReference>
<keyword evidence="9" id="KW-1185">Reference proteome</keyword>
<feature type="transmembrane region" description="Helical" evidence="5">
    <location>
        <begin position="352"/>
        <end position="376"/>
    </location>
</feature>
<dbReference type="PANTHER" id="PTHR13315">
    <property type="entry name" value="METALLO PHOSPHOESTERASE RELATED"/>
    <property type="match status" value="1"/>
</dbReference>
<keyword evidence="2 5" id="KW-0812">Transmembrane</keyword>
<evidence type="ECO:0000256" key="2">
    <source>
        <dbReference type="ARBA" id="ARBA00022692"/>
    </source>
</evidence>
<dbReference type="OrthoDB" id="5977743at2759"/>
<dbReference type="GO" id="GO:0016787">
    <property type="term" value="F:hydrolase activity"/>
    <property type="evidence" value="ECO:0007669"/>
    <property type="project" value="InterPro"/>
</dbReference>
<evidence type="ECO:0000313" key="9">
    <source>
        <dbReference type="Proteomes" id="UP000095038"/>
    </source>
</evidence>
<accession>A0A1D2VD86</accession>
<comment type="subcellular location">
    <subcellularLocation>
        <location evidence="1">Membrane</location>
        <topology evidence="1">Multi-pass membrane protein</topology>
    </subcellularLocation>
</comment>
<evidence type="ECO:0000313" key="8">
    <source>
        <dbReference type="EMBL" id="ODV59559.1"/>
    </source>
</evidence>
<feature type="domain" description="Calcineurin-like phosphoesterase" evidence="7">
    <location>
        <begin position="43"/>
        <end position="282"/>
    </location>
</feature>
<feature type="chain" id="PRO_5008910401" evidence="6">
    <location>
        <begin position="21"/>
        <end position="377"/>
    </location>
</feature>
<evidence type="ECO:0000256" key="3">
    <source>
        <dbReference type="ARBA" id="ARBA00022989"/>
    </source>
</evidence>
<feature type="non-terminal residue" evidence="8">
    <location>
        <position position="1"/>
    </location>
</feature>
<dbReference type="InterPro" id="IPR029052">
    <property type="entry name" value="Metallo-depent_PP-like"/>
</dbReference>
<dbReference type="PANTHER" id="PTHR13315:SF4">
    <property type="entry name" value="METALLOPHOSPHOESTERASE, ISOFORM E"/>
    <property type="match status" value="1"/>
</dbReference>
<dbReference type="FunCoup" id="A0A1D2VD86">
    <property type="interactions" value="542"/>
</dbReference>
<dbReference type="InterPro" id="IPR004843">
    <property type="entry name" value="Calcineurin-like_PHP"/>
</dbReference>
<evidence type="ECO:0000256" key="6">
    <source>
        <dbReference type="SAM" id="SignalP"/>
    </source>
</evidence>
<dbReference type="GO" id="GO:0016020">
    <property type="term" value="C:membrane"/>
    <property type="evidence" value="ECO:0007669"/>
    <property type="project" value="UniProtKB-SubCell"/>
</dbReference>
<evidence type="ECO:0000256" key="5">
    <source>
        <dbReference type="SAM" id="Phobius"/>
    </source>
</evidence>
<dbReference type="InParanoid" id="A0A1D2VD86"/>
<organism evidence="8 9">
    <name type="scientific">Ascoidea rubescens DSM 1968</name>
    <dbReference type="NCBI Taxonomy" id="1344418"/>
    <lineage>
        <taxon>Eukaryota</taxon>
        <taxon>Fungi</taxon>
        <taxon>Dikarya</taxon>
        <taxon>Ascomycota</taxon>
        <taxon>Saccharomycotina</taxon>
        <taxon>Saccharomycetes</taxon>
        <taxon>Ascoideaceae</taxon>
        <taxon>Ascoidea</taxon>
    </lineage>
</organism>
<dbReference type="AlphaFoldDB" id="A0A1D2VD86"/>
<proteinExistence type="predicted"/>
<dbReference type="SUPFAM" id="SSF56300">
    <property type="entry name" value="Metallo-dependent phosphatases"/>
    <property type="match status" value="1"/>
</dbReference>
<dbReference type="Gene3D" id="3.60.21.10">
    <property type="match status" value="1"/>
</dbReference>
<dbReference type="Proteomes" id="UP000095038">
    <property type="component" value="Unassembled WGS sequence"/>
</dbReference>
<dbReference type="GO" id="GO:0005783">
    <property type="term" value="C:endoplasmic reticulum"/>
    <property type="evidence" value="ECO:0007669"/>
    <property type="project" value="EnsemblFungi"/>
</dbReference>
<dbReference type="GO" id="GO:0006281">
    <property type="term" value="P:DNA repair"/>
    <property type="evidence" value="ECO:0007669"/>
    <property type="project" value="EnsemblFungi"/>
</dbReference>
<name>A0A1D2VD86_9ASCO</name>
<reference evidence="9" key="1">
    <citation type="submission" date="2016-05" db="EMBL/GenBank/DDBJ databases">
        <title>Comparative genomics of biotechnologically important yeasts.</title>
        <authorList>
            <consortium name="DOE Joint Genome Institute"/>
            <person name="Riley R."/>
            <person name="Haridas S."/>
            <person name="Wolfe K.H."/>
            <person name="Lopes M.R."/>
            <person name="Hittinger C.T."/>
            <person name="Goker M."/>
            <person name="Salamov A."/>
            <person name="Wisecaver J."/>
            <person name="Long T.M."/>
            <person name="Aerts A.L."/>
            <person name="Barry K."/>
            <person name="Choi C."/>
            <person name="Clum A."/>
            <person name="Coughlan A.Y."/>
            <person name="Deshpande S."/>
            <person name="Douglass A.P."/>
            <person name="Hanson S.J."/>
            <person name="Klenk H.-P."/>
            <person name="Labutti K."/>
            <person name="Lapidus A."/>
            <person name="Lindquist E."/>
            <person name="Lipzen A."/>
            <person name="Meier-Kolthoff J.P."/>
            <person name="Ohm R.A."/>
            <person name="Otillar R.P."/>
            <person name="Pangilinan J."/>
            <person name="Peng Y."/>
            <person name="Rokas A."/>
            <person name="Rosa C.A."/>
            <person name="Scheuner C."/>
            <person name="Sibirny A.A."/>
            <person name="Slot J.C."/>
            <person name="Stielow J.B."/>
            <person name="Sun H."/>
            <person name="Kurtzman C.P."/>
            <person name="Blackwell M."/>
            <person name="Grigoriev I.V."/>
            <person name="Jeffries T.W."/>
        </authorList>
    </citation>
    <scope>NUCLEOTIDE SEQUENCE [LARGE SCALE GENOMIC DNA]</scope>
    <source>
        <strain evidence="9">DSM 1968</strain>
    </source>
</reference>
<protein>
    <submittedName>
        <fullName evidence="8">Metallo-dependent phosphatase</fullName>
    </submittedName>
</protein>